<dbReference type="InterPro" id="IPR002305">
    <property type="entry name" value="aa-tRNA-synth_Ic"/>
</dbReference>
<dbReference type="EMBL" id="CP028360">
    <property type="protein sequence ID" value="AXN02456.1"/>
    <property type="molecule type" value="Genomic_DNA"/>
</dbReference>
<organism evidence="11 12">
    <name type="scientific">Candidatus Vidania fulgoroideorum</name>
    <dbReference type="NCBI Taxonomy" id="881286"/>
    <lineage>
        <taxon>Bacteria</taxon>
        <taxon>Pseudomonadati</taxon>
        <taxon>Pseudomonadota</taxon>
        <taxon>Betaproteobacteria</taxon>
        <taxon>Candidatus Vidania</taxon>
    </lineage>
</organism>
<evidence type="ECO:0000256" key="2">
    <source>
        <dbReference type="ARBA" id="ARBA00013161"/>
    </source>
</evidence>
<dbReference type="NCBIfam" id="TIGR00233">
    <property type="entry name" value="trpS"/>
    <property type="match status" value="1"/>
</dbReference>
<keyword evidence="3 10" id="KW-0436">Ligase</keyword>
<keyword evidence="6 10" id="KW-0648">Protein biosynthesis</keyword>
<dbReference type="PRINTS" id="PR01039">
    <property type="entry name" value="TRNASYNTHTRP"/>
</dbReference>
<evidence type="ECO:0000256" key="10">
    <source>
        <dbReference type="RuleBase" id="RU363036"/>
    </source>
</evidence>
<proteinExistence type="inferred from homology"/>
<name>A0A346E0F1_9PROT</name>
<dbReference type="FunFam" id="1.10.240.10:FF:000005">
    <property type="entry name" value="Tryptophan--tRNA ligase"/>
    <property type="match status" value="1"/>
</dbReference>
<gene>
    <name evidence="11" type="ORF">C9I84_051</name>
</gene>
<reference evidence="11 12" key="1">
    <citation type="submission" date="2018-03" db="EMBL/GenBank/DDBJ databases">
        <title>A parallel universe: an anciently diverged bacterial symbiosis in a Hawaiian planthopper (Hemiptera: Cixiidae) reveals rearranged nutritional responsibilities.</title>
        <authorList>
            <person name="Bennett G."/>
            <person name="Mao M."/>
        </authorList>
    </citation>
    <scope>NUCLEOTIDE SEQUENCE [LARGE SCALE GENOMIC DNA]</scope>
    <source>
        <strain evidence="11 12">OLIH</strain>
    </source>
</reference>
<evidence type="ECO:0000256" key="8">
    <source>
        <dbReference type="ARBA" id="ARBA00049929"/>
    </source>
</evidence>
<dbReference type="Gene3D" id="3.40.50.620">
    <property type="entry name" value="HUPs"/>
    <property type="match status" value="1"/>
</dbReference>
<dbReference type="AlphaFoldDB" id="A0A346E0F1"/>
<dbReference type="GO" id="GO:0006436">
    <property type="term" value="P:tryptophanyl-tRNA aminoacylation"/>
    <property type="evidence" value="ECO:0007669"/>
    <property type="project" value="UniProtKB-UniRule"/>
</dbReference>
<evidence type="ECO:0000256" key="9">
    <source>
        <dbReference type="NCBIfam" id="TIGR00233"/>
    </source>
</evidence>
<keyword evidence="5 10" id="KW-0067">ATP-binding</keyword>
<evidence type="ECO:0000313" key="11">
    <source>
        <dbReference type="EMBL" id="AXN02456.1"/>
    </source>
</evidence>
<comment type="similarity">
    <text evidence="1 10">Belongs to the class-I aminoacyl-tRNA synthetase family.</text>
</comment>
<evidence type="ECO:0000256" key="5">
    <source>
        <dbReference type="ARBA" id="ARBA00022840"/>
    </source>
</evidence>
<dbReference type="KEGG" id="vfg:C9I84_051"/>
<dbReference type="InterPro" id="IPR050203">
    <property type="entry name" value="Trp-tRNA_synthetase"/>
</dbReference>
<protein>
    <recommendedName>
        <fullName evidence="2 9">Tryptophan--tRNA ligase</fullName>
        <ecNumber evidence="2 9">6.1.1.2</ecNumber>
    </recommendedName>
</protein>
<evidence type="ECO:0000256" key="6">
    <source>
        <dbReference type="ARBA" id="ARBA00022917"/>
    </source>
</evidence>
<evidence type="ECO:0000256" key="1">
    <source>
        <dbReference type="ARBA" id="ARBA00005594"/>
    </source>
</evidence>
<dbReference type="Gene3D" id="1.10.240.10">
    <property type="entry name" value="Tyrosyl-Transfer RNA Synthetase"/>
    <property type="match status" value="1"/>
</dbReference>
<dbReference type="EC" id="6.1.1.2" evidence="2 9"/>
<dbReference type="Proteomes" id="UP000257084">
    <property type="component" value="Chromosome"/>
</dbReference>
<keyword evidence="12" id="KW-1185">Reference proteome</keyword>
<dbReference type="PANTHER" id="PTHR43766">
    <property type="entry name" value="TRYPTOPHAN--TRNA LIGASE, MITOCHONDRIAL"/>
    <property type="match status" value="1"/>
</dbReference>
<dbReference type="InterPro" id="IPR014729">
    <property type="entry name" value="Rossmann-like_a/b/a_fold"/>
</dbReference>
<keyword evidence="4 10" id="KW-0547">Nucleotide-binding</keyword>
<dbReference type="PANTHER" id="PTHR43766:SF1">
    <property type="entry name" value="TRYPTOPHAN--TRNA LIGASE, MITOCHONDRIAL"/>
    <property type="match status" value="1"/>
</dbReference>
<evidence type="ECO:0000256" key="4">
    <source>
        <dbReference type="ARBA" id="ARBA00022741"/>
    </source>
</evidence>
<dbReference type="GO" id="GO:0005524">
    <property type="term" value="F:ATP binding"/>
    <property type="evidence" value="ECO:0007669"/>
    <property type="project" value="UniProtKB-KW"/>
</dbReference>
<dbReference type="GO" id="GO:0005829">
    <property type="term" value="C:cytosol"/>
    <property type="evidence" value="ECO:0007669"/>
    <property type="project" value="TreeGrafter"/>
</dbReference>
<evidence type="ECO:0000313" key="12">
    <source>
        <dbReference type="Proteomes" id="UP000257084"/>
    </source>
</evidence>
<sequence>MKKKIILTGDSPTYNKLHIGHYFGSIKKRIKYQKKNKLYLIIADNQAISNKKNIDKINKNIIEITIEYLALGINTKYTNIFVQSQIPELNEFYTFFLNFVNYNFLIKNPTIRKELKNKKIDNLGFITYPISQAADILSFLSDYTIVGKDQIPIIEQVNRISKKVNNFLGNNFFKKCKIINGNNNTIMGIYGKNKMSKSLNNSININSTDKEICKVVNKIYTDPNRIKQNIPGNYKNNMVFKYLSLFNYNTNKLKKEYSNGNISDCYIKKILKEQILDFLIPVKKKIDKYKKNIDFIIEVLKKGTKISRDIVCKNLEKFKKNFGKSIF</sequence>
<accession>A0A346E0F1</accession>
<dbReference type="SUPFAM" id="SSF52374">
    <property type="entry name" value="Nucleotidylyl transferase"/>
    <property type="match status" value="1"/>
</dbReference>
<dbReference type="InterPro" id="IPR002306">
    <property type="entry name" value="Trp-tRNA-ligase"/>
</dbReference>
<keyword evidence="7 10" id="KW-0030">Aminoacyl-tRNA synthetase</keyword>
<dbReference type="Pfam" id="PF00579">
    <property type="entry name" value="tRNA-synt_1b"/>
    <property type="match status" value="1"/>
</dbReference>
<evidence type="ECO:0000256" key="7">
    <source>
        <dbReference type="ARBA" id="ARBA00023146"/>
    </source>
</evidence>
<dbReference type="GO" id="GO:0004830">
    <property type="term" value="F:tryptophan-tRNA ligase activity"/>
    <property type="evidence" value="ECO:0007669"/>
    <property type="project" value="UniProtKB-UniRule"/>
</dbReference>
<comment type="catalytic activity">
    <reaction evidence="8">
        <text>tRNA(Trp) + L-tryptophan + ATP = L-tryptophyl-tRNA(Trp) + AMP + diphosphate + H(+)</text>
        <dbReference type="Rhea" id="RHEA:24080"/>
        <dbReference type="Rhea" id="RHEA-COMP:9671"/>
        <dbReference type="Rhea" id="RHEA-COMP:9705"/>
        <dbReference type="ChEBI" id="CHEBI:15378"/>
        <dbReference type="ChEBI" id="CHEBI:30616"/>
        <dbReference type="ChEBI" id="CHEBI:33019"/>
        <dbReference type="ChEBI" id="CHEBI:57912"/>
        <dbReference type="ChEBI" id="CHEBI:78442"/>
        <dbReference type="ChEBI" id="CHEBI:78535"/>
        <dbReference type="ChEBI" id="CHEBI:456215"/>
        <dbReference type="EC" id="6.1.1.2"/>
    </reaction>
</comment>
<evidence type="ECO:0000256" key="3">
    <source>
        <dbReference type="ARBA" id="ARBA00022598"/>
    </source>
</evidence>